<organism evidence="1 2">
    <name type="scientific">Cardiocondyla obscurior</name>
    <dbReference type="NCBI Taxonomy" id="286306"/>
    <lineage>
        <taxon>Eukaryota</taxon>
        <taxon>Metazoa</taxon>
        <taxon>Ecdysozoa</taxon>
        <taxon>Arthropoda</taxon>
        <taxon>Hexapoda</taxon>
        <taxon>Insecta</taxon>
        <taxon>Pterygota</taxon>
        <taxon>Neoptera</taxon>
        <taxon>Endopterygota</taxon>
        <taxon>Hymenoptera</taxon>
        <taxon>Apocrita</taxon>
        <taxon>Aculeata</taxon>
        <taxon>Formicoidea</taxon>
        <taxon>Formicidae</taxon>
        <taxon>Myrmicinae</taxon>
        <taxon>Cardiocondyla</taxon>
    </lineage>
</organism>
<sequence length="85" mass="9677">MLHAQGLRQRREGAVSILSVCSPPFQNPPSLSFFLFLSHLSPRREGTNCREGQKDENEWEERMGLGRNTVEAAFRHLVAIATQLR</sequence>
<proteinExistence type="predicted"/>
<dbReference type="Proteomes" id="UP001430953">
    <property type="component" value="Unassembled WGS sequence"/>
</dbReference>
<evidence type="ECO:0000313" key="2">
    <source>
        <dbReference type="Proteomes" id="UP001430953"/>
    </source>
</evidence>
<dbReference type="EMBL" id="JADYXP020000003">
    <property type="protein sequence ID" value="KAL0129245.1"/>
    <property type="molecule type" value="Genomic_DNA"/>
</dbReference>
<keyword evidence="2" id="KW-1185">Reference proteome</keyword>
<reference evidence="1 2" key="1">
    <citation type="submission" date="2023-03" db="EMBL/GenBank/DDBJ databases">
        <title>High recombination rates correlate with genetic variation in Cardiocondyla obscurior ants.</title>
        <authorList>
            <person name="Errbii M."/>
        </authorList>
    </citation>
    <scope>NUCLEOTIDE SEQUENCE [LARGE SCALE GENOMIC DNA]</scope>
    <source>
        <strain evidence="1">Alpha-2009</strain>
        <tissue evidence="1">Whole body</tissue>
    </source>
</reference>
<evidence type="ECO:0000313" key="1">
    <source>
        <dbReference type="EMBL" id="KAL0129245.1"/>
    </source>
</evidence>
<comment type="caution">
    <text evidence="1">The sequence shown here is derived from an EMBL/GenBank/DDBJ whole genome shotgun (WGS) entry which is preliminary data.</text>
</comment>
<accession>A0AAW2GPS2</accession>
<name>A0AAW2GPS2_9HYME</name>
<dbReference type="AlphaFoldDB" id="A0AAW2GPS2"/>
<protein>
    <submittedName>
        <fullName evidence="1">Uncharacterized protein</fullName>
    </submittedName>
</protein>
<gene>
    <name evidence="1" type="ORF">PUN28_004147</name>
</gene>